<sequence>MKRIFSFVGALSLGLIVGSVQADPSIVRHEQTAGVQTPLTLIHTVPTETDLGKAFSPEKDATKKWRRLIDETERSLDWAAFYVSNEPGSQLELVLKAMRRAASRGVKVRLLADKGFYEIYPKTLENLDELENIVVKLVDYRELMGGPMHAKYFIADGEISYVGSHNTDWRALEHIFEMGMVINDRNFATDLGNVFESDWKRSKGVGRIERWAGREGYPKRMVTAVRDHDSGGVWY</sequence>
<keyword evidence="1" id="KW-0732">Signal</keyword>
<organism evidence="3 4">
    <name type="scientific">Eiseniibacteriota bacterium</name>
    <dbReference type="NCBI Taxonomy" id="2212470"/>
    <lineage>
        <taxon>Bacteria</taxon>
        <taxon>Candidatus Eiseniibacteriota</taxon>
    </lineage>
</organism>
<dbReference type="EMBL" id="JABDJR010000645">
    <property type="protein sequence ID" value="NNF08286.1"/>
    <property type="molecule type" value="Genomic_DNA"/>
</dbReference>
<comment type="caution">
    <text evidence="3">The sequence shown here is derived from an EMBL/GenBank/DDBJ whole genome shotgun (WGS) entry which is preliminary data.</text>
</comment>
<evidence type="ECO:0000259" key="2">
    <source>
        <dbReference type="PROSITE" id="PS50035"/>
    </source>
</evidence>
<dbReference type="Gene3D" id="3.30.870.10">
    <property type="entry name" value="Endonuclease Chain A"/>
    <property type="match status" value="1"/>
</dbReference>
<dbReference type="InterPro" id="IPR001736">
    <property type="entry name" value="PLipase_D/transphosphatidylase"/>
</dbReference>
<feature type="non-terminal residue" evidence="3">
    <location>
        <position position="235"/>
    </location>
</feature>
<dbReference type="Pfam" id="PF13091">
    <property type="entry name" value="PLDc_2"/>
    <property type="match status" value="1"/>
</dbReference>
<name>A0A7Y2H3P5_UNCEI</name>
<protein>
    <recommendedName>
        <fullName evidence="2">PLD phosphodiesterase domain-containing protein</fullName>
    </recommendedName>
</protein>
<feature type="chain" id="PRO_5030795226" description="PLD phosphodiesterase domain-containing protein" evidence="1">
    <location>
        <begin position="23"/>
        <end position="235"/>
    </location>
</feature>
<dbReference type="InterPro" id="IPR050874">
    <property type="entry name" value="Diverse_PLD-related"/>
</dbReference>
<gene>
    <name evidence="3" type="ORF">HKN21_16105</name>
</gene>
<dbReference type="PROSITE" id="PS50035">
    <property type="entry name" value="PLD"/>
    <property type="match status" value="1"/>
</dbReference>
<dbReference type="SMART" id="SM00155">
    <property type="entry name" value="PLDc"/>
    <property type="match status" value="1"/>
</dbReference>
<dbReference type="Proteomes" id="UP000547674">
    <property type="component" value="Unassembled WGS sequence"/>
</dbReference>
<feature type="signal peptide" evidence="1">
    <location>
        <begin position="1"/>
        <end position="22"/>
    </location>
</feature>
<evidence type="ECO:0000313" key="4">
    <source>
        <dbReference type="Proteomes" id="UP000547674"/>
    </source>
</evidence>
<proteinExistence type="predicted"/>
<dbReference type="GO" id="GO:0006793">
    <property type="term" value="P:phosphorus metabolic process"/>
    <property type="evidence" value="ECO:0007669"/>
    <property type="project" value="UniProtKB-ARBA"/>
</dbReference>
<reference evidence="3 4" key="1">
    <citation type="submission" date="2020-03" db="EMBL/GenBank/DDBJ databases">
        <title>Metabolic flexibility allows generalist bacteria to become dominant in a frequently disturbed ecosystem.</title>
        <authorList>
            <person name="Chen Y.-J."/>
            <person name="Leung P.M."/>
            <person name="Bay S.K."/>
            <person name="Hugenholtz P."/>
            <person name="Kessler A.J."/>
            <person name="Shelley G."/>
            <person name="Waite D.W."/>
            <person name="Cook P.L."/>
            <person name="Greening C."/>
        </authorList>
    </citation>
    <scope>NUCLEOTIDE SEQUENCE [LARGE SCALE GENOMIC DNA]</scope>
    <source>
        <strain evidence="3">SS_bin_28</strain>
    </source>
</reference>
<dbReference type="PANTHER" id="PTHR10185:SF17">
    <property type="entry name" value="GM01519P-RELATED"/>
    <property type="match status" value="1"/>
</dbReference>
<dbReference type="PANTHER" id="PTHR10185">
    <property type="entry name" value="PHOSPHOLIPASE D - RELATED"/>
    <property type="match status" value="1"/>
</dbReference>
<accession>A0A7Y2H3P5</accession>
<dbReference type="InterPro" id="IPR025202">
    <property type="entry name" value="PLD-like_dom"/>
</dbReference>
<evidence type="ECO:0000313" key="3">
    <source>
        <dbReference type="EMBL" id="NNF08286.1"/>
    </source>
</evidence>
<evidence type="ECO:0000256" key="1">
    <source>
        <dbReference type="SAM" id="SignalP"/>
    </source>
</evidence>
<dbReference type="SUPFAM" id="SSF56024">
    <property type="entry name" value="Phospholipase D/nuclease"/>
    <property type="match status" value="1"/>
</dbReference>
<dbReference type="AlphaFoldDB" id="A0A7Y2H3P5"/>
<feature type="domain" description="PLD phosphodiesterase" evidence="2">
    <location>
        <begin position="144"/>
        <end position="171"/>
    </location>
</feature>
<dbReference type="GO" id="GO:0003824">
    <property type="term" value="F:catalytic activity"/>
    <property type="evidence" value="ECO:0007669"/>
    <property type="project" value="InterPro"/>
</dbReference>